<keyword evidence="4 13" id="KW-0812">Transmembrane</keyword>
<evidence type="ECO:0000256" key="9">
    <source>
        <dbReference type="ARBA" id="ARBA00023136"/>
    </source>
</evidence>
<comment type="catalytic activity">
    <reaction evidence="12">
        <text>K(+)(in) + H(+)(out) = K(+)(out) + H(+)(in)</text>
        <dbReference type="Rhea" id="RHEA:29467"/>
        <dbReference type="ChEBI" id="CHEBI:15378"/>
        <dbReference type="ChEBI" id="CHEBI:29103"/>
    </reaction>
</comment>
<evidence type="ECO:0000256" key="8">
    <source>
        <dbReference type="ARBA" id="ARBA00023065"/>
    </source>
</evidence>
<dbReference type="Proteomes" id="UP000317650">
    <property type="component" value="Chromosome 10"/>
</dbReference>
<evidence type="ECO:0000256" key="10">
    <source>
        <dbReference type="ARBA" id="ARBA00023201"/>
    </source>
</evidence>
<feature type="transmembrane region" description="Helical" evidence="13">
    <location>
        <begin position="238"/>
        <end position="263"/>
    </location>
</feature>
<gene>
    <name evidence="15" type="ORF">C4D60_Mb10t28530</name>
</gene>
<protein>
    <recommendedName>
        <fullName evidence="14">Cation/H+ exchanger transmembrane domain-containing protein</fullName>
    </recommendedName>
</protein>
<proteinExistence type="predicted"/>
<evidence type="ECO:0000313" key="16">
    <source>
        <dbReference type="Proteomes" id="UP000317650"/>
    </source>
</evidence>
<comment type="catalytic activity">
    <reaction evidence="11">
        <text>Na(+)(in) + H(+)(out) = Na(+)(out) + H(+)(in)</text>
        <dbReference type="Rhea" id="RHEA:29419"/>
        <dbReference type="ChEBI" id="CHEBI:15378"/>
        <dbReference type="ChEBI" id="CHEBI:29101"/>
    </reaction>
</comment>
<reference evidence="15 16" key="1">
    <citation type="journal article" date="2019" name="Nat. Plants">
        <title>Genome sequencing of Musa balbisiana reveals subgenome evolution and function divergence in polyploid bananas.</title>
        <authorList>
            <person name="Yao X."/>
        </authorList>
    </citation>
    <scope>NUCLEOTIDE SEQUENCE [LARGE SCALE GENOMIC DNA]</scope>
    <source>
        <strain evidence="16">cv. DH-PKW</strain>
        <tissue evidence="15">Leaves</tissue>
    </source>
</reference>
<evidence type="ECO:0000256" key="7">
    <source>
        <dbReference type="ARBA" id="ARBA00023053"/>
    </source>
</evidence>
<dbReference type="InterPro" id="IPR018422">
    <property type="entry name" value="Cation/H_exchanger_CPA1"/>
</dbReference>
<dbReference type="GO" id="GO:0051453">
    <property type="term" value="P:regulation of intracellular pH"/>
    <property type="evidence" value="ECO:0007669"/>
    <property type="project" value="TreeGrafter"/>
</dbReference>
<dbReference type="EMBL" id="PYDT01000008">
    <property type="protein sequence ID" value="THU54759.1"/>
    <property type="molecule type" value="Genomic_DNA"/>
</dbReference>
<feature type="transmembrane region" description="Helical" evidence="13">
    <location>
        <begin position="363"/>
        <end position="382"/>
    </location>
</feature>
<evidence type="ECO:0000256" key="5">
    <source>
        <dbReference type="ARBA" id="ARBA00022958"/>
    </source>
</evidence>
<feature type="transmembrane region" description="Helical" evidence="13">
    <location>
        <begin position="324"/>
        <end position="343"/>
    </location>
</feature>
<dbReference type="GO" id="GO:0015386">
    <property type="term" value="F:potassium:proton antiporter activity"/>
    <property type="evidence" value="ECO:0007669"/>
    <property type="project" value="TreeGrafter"/>
</dbReference>
<keyword evidence="10" id="KW-0739">Sodium transport</keyword>
<keyword evidence="8" id="KW-0406">Ion transport</keyword>
<dbReference type="PANTHER" id="PTHR10110">
    <property type="entry name" value="SODIUM/HYDROGEN EXCHANGER"/>
    <property type="match status" value="1"/>
</dbReference>
<keyword evidence="3" id="KW-0633">Potassium transport</keyword>
<dbReference type="AlphaFoldDB" id="A0A4S8J1A8"/>
<keyword evidence="2" id="KW-0813">Transport</keyword>
<comment type="subcellular location">
    <subcellularLocation>
        <location evidence="1">Membrane</location>
        <topology evidence="1">Multi-pass membrane protein</topology>
    </subcellularLocation>
</comment>
<evidence type="ECO:0000256" key="13">
    <source>
        <dbReference type="SAM" id="Phobius"/>
    </source>
</evidence>
<name>A0A4S8J1A8_MUSBA</name>
<dbReference type="Pfam" id="PF00999">
    <property type="entry name" value="Na_H_Exchanger"/>
    <property type="match status" value="1"/>
</dbReference>
<sequence>MAFGLVAQQLVRLGKALATSDHASVVSINLFVALICGCIVIGHLLEERRWMNESITALVIGVCTGVLILLTTKGKSSHIFIFSEDLFFIYLLPPIIFNAGSSVDFEKGAIALLRNMDIGSLDIGDFLAIGAIFSATDSVCTLQVLNQDETPFLYSLVFGEGVVNDATSVVLFNAIQNFDHAHIDAIIILKIVADFGYLFLSSTLLGAFGGLLSAYIIKKLYIGRHSTNRELALMILMAYLSYMLTELLNLSGILAVFFCGIVMSHYTWHNVTECSRVTTKHAFATLSFIAETFLFLYVGMDVLDIEKWKFVSNSPGKSLSVSSILLGLVLLGRAAFVFPLSFLSNLTKNSPHERIIFKQQVTIWWAGLMRGAVSIALAYNQFTRSGHTELRGNAIMITSTITIVLFSTVVFGLVTKPLVSFLLPHSAKHLSSMSSEPSSPQSLLSSLLEHGRGSEVDGGGEILTRPSSLRMLLSKPTHTVHYYWRKLDDAFMRPVFGGRGFVPFSPGSPTEQSLHGRI</sequence>
<evidence type="ECO:0000256" key="12">
    <source>
        <dbReference type="ARBA" id="ARBA00047912"/>
    </source>
</evidence>
<feature type="transmembrane region" description="Helical" evidence="13">
    <location>
        <begin position="86"/>
        <end position="105"/>
    </location>
</feature>
<feature type="transmembrane region" description="Helical" evidence="13">
    <location>
        <begin position="394"/>
        <end position="414"/>
    </location>
</feature>
<evidence type="ECO:0000256" key="1">
    <source>
        <dbReference type="ARBA" id="ARBA00004141"/>
    </source>
</evidence>
<dbReference type="GO" id="GO:0005886">
    <property type="term" value="C:plasma membrane"/>
    <property type="evidence" value="ECO:0007669"/>
    <property type="project" value="TreeGrafter"/>
</dbReference>
<evidence type="ECO:0000256" key="6">
    <source>
        <dbReference type="ARBA" id="ARBA00022989"/>
    </source>
</evidence>
<dbReference type="Gene3D" id="6.10.140.1330">
    <property type="match status" value="1"/>
</dbReference>
<dbReference type="InterPro" id="IPR006153">
    <property type="entry name" value="Cation/H_exchanger_TM"/>
</dbReference>
<feature type="transmembrane region" description="Helical" evidence="13">
    <location>
        <begin position="195"/>
        <end position="217"/>
    </location>
</feature>
<evidence type="ECO:0000256" key="3">
    <source>
        <dbReference type="ARBA" id="ARBA00022538"/>
    </source>
</evidence>
<evidence type="ECO:0000259" key="14">
    <source>
        <dbReference type="Pfam" id="PF00999"/>
    </source>
</evidence>
<feature type="transmembrane region" description="Helical" evidence="13">
    <location>
        <begin position="57"/>
        <end position="74"/>
    </location>
</feature>
<dbReference type="STRING" id="52838.A0A4S8J1A8"/>
<evidence type="ECO:0000256" key="11">
    <source>
        <dbReference type="ARBA" id="ARBA00047524"/>
    </source>
</evidence>
<evidence type="ECO:0000256" key="2">
    <source>
        <dbReference type="ARBA" id="ARBA00022448"/>
    </source>
</evidence>
<evidence type="ECO:0000313" key="15">
    <source>
        <dbReference type="EMBL" id="THU54759.1"/>
    </source>
</evidence>
<feature type="domain" description="Cation/H+ exchanger transmembrane" evidence="14">
    <location>
        <begin position="118"/>
        <end position="419"/>
    </location>
</feature>
<accession>A0A4S8J1A8</accession>
<feature type="transmembrane region" description="Helical" evidence="13">
    <location>
        <begin position="283"/>
        <end position="303"/>
    </location>
</feature>
<comment type="caution">
    <text evidence="15">The sequence shown here is derived from an EMBL/GenBank/DDBJ whole genome shotgun (WGS) entry which is preliminary data.</text>
</comment>
<feature type="transmembrane region" description="Helical" evidence="13">
    <location>
        <begin position="28"/>
        <end position="45"/>
    </location>
</feature>
<keyword evidence="6 13" id="KW-1133">Transmembrane helix</keyword>
<keyword evidence="5" id="KW-0630">Potassium</keyword>
<keyword evidence="7" id="KW-0915">Sodium</keyword>
<dbReference type="PANTHER" id="PTHR10110:SF117">
    <property type="entry name" value="SODIUM_HYDROGEN EXCHANGER 2"/>
    <property type="match status" value="1"/>
</dbReference>
<evidence type="ECO:0000256" key="4">
    <source>
        <dbReference type="ARBA" id="ARBA00022692"/>
    </source>
</evidence>
<dbReference type="GO" id="GO:0015385">
    <property type="term" value="F:sodium:proton antiporter activity"/>
    <property type="evidence" value="ECO:0007669"/>
    <property type="project" value="InterPro"/>
</dbReference>
<organism evidence="15 16">
    <name type="scientific">Musa balbisiana</name>
    <name type="common">Banana</name>
    <dbReference type="NCBI Taxonomy" id="52838"/>
    <lineage>
        <taxon>Eukaryota</taxon>
        <taxon>Viridiplantae</taxon>
        <taxon>Streptophyta</taxon>
        <taxon>Embryophyta</taxon>
        <taxon>Tracheophyta</taxon>
        <taxon>Spermatophyta</taxon>
        <taxon>Magnoliopsida</taxon>
        <taxon>Liliopsida</taxon>
        <taxon>Zingiberales</taxon>
        <taxon>Musaceae</taxon>
        <taxon>Musa</taxon>
    </lineage>
</organism>
<keyword evidence="9 13" id="KW-0472">Membrane</keyword>
<dbReference type="GO" id="GO:0098719">
    <property type="term" value="P:sodium ion import across plasma membrane"/>
    <property type="evidence" value="ECO:0007669"/>
    <property type="project" value="TreeGrafter"/>
</dbReference>
<keyword evidence="16" id="KW-1185">Reference proteome</keyword>